<dbReference type="Proteomes" id="UP000183997">
    <property type="component" value="Unassembled WGS sequence"/>
</dbReference>
<organism evidence="1 2">
    <name type="scientific">Desulforamulus aeronauticus DSM 10349</name>
    <dbReference type="NCBI Taxonomy" id="1121421"/>
    <lineage>
        <taxon>Bacteria</taxon>
        <taxon>Bacillati</taxon>
        <taxon>Bacillota</taxon>
        <taxon>Clostridia</taxon>
        <taxon>Eubacteriales</taxon>
        <taxon>Peptococcaceae</taxon>
        <taxon>Desulforamulus</taxon>
    </lineage>
</organism>
<dbReference type="STRING" id="1121421.SAMN02745123_00789"/>
<reference evidence="2" key="1">
    <citation type="submission" date="2016-11" db="EMBL/GenBank/DDBJ databases">
        <authorList>
            <person name="Varghese N."/>
            <person name="Submissions S."/>
        </authorList>
    </citation>
    <scope>NUCLEOTIDE SEQUENCE [LARGE SCALE GENOMIC DNA]</scope>
    <source>
        <strain evidence="2">DSM 10349</strain>
    </source>
</reference>
<name>A0A1M6PY49_9FIRM</name>
<dbReference type="GO" id="GO:0008705">
    <property type="term" value="F:methionine synthase activity"/>
    <property type="evidence" value="ECO:0007669"/>
    <property type="project" value="InterPro"/>
</dbReference>
<dbReference type="OrthoDB" id="9816190at2"/>
<dbReference type="InterPro" id="IPR037010">
    <property type="entry name" value="VitB12-dep_Met_synth_activ_sf"/>
</dbReference>
<dbReference type="AlphaFoldDB" id="A0A1M6PY49"/>
<proteinExistence type="predicted"/>
<dbReference type="RefSeq" id="WP_072911101.1">
    <property type="nucleotide sequence ID" value="NZ_FRAR01000007.1"/>
</dbReference>
<evidence type="ECO:0008006" key="3">
    <source>
        <dbReference type="Google" id="ProtNLM"/>
    </source>
</evidence>
<evidence type="ECO:0000313" key="2">
    <source>
        <dbReference type="Proteomes" id="UP000183997"/>
    </source>
</evidence>
<accession>A0A1M6PY49</accession>
<dbReference type="SUPFAM" id="SSF56507">
    <property type="entry name" value="Methionine synthase activation domain-like"/>
    <property type="match status" value="1"/>
</dbReference>
<evidence type="ECO:0000313" key="1">
    <source>
        <dbReference type="EMBL" id="SHK12915.1"/>
    </source>
</evidence>
<protein>
    <recommendedName>
        <fullName evidence="3">Vitamin B12 dependent methionine synthase, activation domain</fullName>
    </recommendedName>
</protein>
<dbReference type="EMBL" id="FRAR01000007">
    <property type="protein sequence ID" value="SHK12915.1"/>
    <property type="molecule type" value="Genomic_DNA"/>
</dbReference>
<dbReference type="Gene3D" id="3.40.109.40">
    <property type="match status" value="1"/>
</dbReference>
<gene>
    <name evidence="1" type="ORF">SAMN02745123_00789</name>
</gene>
<keyword evidence="2" id="KW-1185">Reference proteome</keyword>
<sequence>MCINTENTLIGCFFGISENDTVAGYGVILSRRGEVVLFAEIPIAIDPQQVLRYMGQPVNKQSQELQQQIGRMVQGAKHLVYPRAVCNDCTIPPQFFLSPAISSTLHCCKTASVIAVTVGKAIEDEVNRLFKVKEPTAGLATDALGTVAVEEAAQWVLAGKARQQRLRGLYATAKIGPGYPGVDLLQTSRFLTWAGAEQIGLTSDEYGQMHPKKSLVFLVGWSHQPTLDGHKCKQCHNHSCYFRHAPQGNYLDIG</sequence>